<dbReference type="WBParaSite" id="PgR019_g058_t02">
    <property type="protein sequence ID" value="PgR019_g058_t02"/>
    <property type="gene ID" value="PgR019_g058"/>
</dbReference>
<organism evidence="1 3">
    <name type="scientific">Parascaris univalens</name>
    <name type="common">Nematode worm</name>
    <dbReference type="NCBI Taxonomy" id="6257"/>
    <lineage>
        <taxon>Eukaryota</taxon>
        <taxon>Metazoa</taxon>
        <taxon>Ecdysozoa</taxon>
        <taxon>Nematoda</taxon>
        <taxon>Chromadorea</taxon>
        <taxon>Rhabditida</taxon>
        <taxon>Spirurina</taxon>
        <taxon>Ascaridomorpha</taxon>
        <taxon>Ascaridoidea</taxon>
        <taxon>Ascarididae</taxon>
        <taxon>Parascaris</taxon>
    </lineage>
</organism>
<dbReference type="AlphaFoldDB" id="A0A915AXB9"/>
<evidence type="ECO:0000313" key="2">
    <source>
        <dbReference type="WBParaSite" id="PgR019_g058_t01"/>
    </source>
</evidence>
<sequence>MPTIRHIAISSIDFGLIRSSLLVSPQEILISEV</sequence>
<dbReference type="Proteomes" id="UP000887569">
    <property type="component" value="Unplaced"/>
</dbReference>
<evidence type="ECO:0000313" key="3">
    <source>
        <dbReference type="WBParaSite" id="PgR019_g058_t02"/>
    </source>
</evidence>
<dbReference type="WBParaSite" id="PgR019_g058_t01">
    <property type="protein sequence ID" value="PgR019_g058_t01"/>
    <property type="gene ID" value="PgR019_g058"/>
</dbReference>
<name>A0A915AXB9_PARUN</name>
<reference evidence="2 3" key="1">
    <citation type="submission" date="2022-11" db="UniProtKB">
        <authorList>
            <consortium name="WormBaseParasite"/>
        </authorList>
    </citation>
    <scope>IDENTIFICATION</scope>
</reference>
<proteinExistence type="predicted"/>
<protein>
    <submittedName>
        <fullName evidence="2 3">Uncharacterized protein</fullName>
    </submittedName>
</protein>
<accession>A0A915AXB9</accession>
<keyword evidence="1" id="KW-1185">Reference proteome</keyword>
<evidence type="ECO:0000313" key="1">
    <source>
        <dbReference type="Proteomes" id="UP000887569"/>
    </source>
</evidence>